<dbReference type="InterPro" id="IPR040204">
    <property type="entry name" value="UBR7"/>
</dbReference>
<evidence type="ECO:0000313" key="8">
    <source>
        <dbReference type="Proteomes" id="UP000265140"/>
    </source>
</evidence>
<dbReference type="GO" id="GO:0061630">
    <property type="term" value="F:ubiquitin protein ligase activity"/>
    <property type="evidence" value="ECO:0007669"/>
    <property type="project" value="InterPro"/>
</dbReference>
<evidence type="ECO:0000256" key="1">
    <source>
        <dbReference type="ARBA" id="ARBA00022723"/>
    </source>
</evidence>
<feature type="region of interest" description="Disordered" evidence="5">
    <location>
        <begin position="255"/>
        <end position="286"/>
    </location>
</feature>
<evidence type="ECO:0000259" key="6">
    <source>
        <dbReference type="PROSITE" id="PS51157"/>
    </source>
</evidence>
<dbReference type="STRING" id="8010.ENSELUP00000032038"/>
<keyword evidence="3" id="KW-0862">Zinc</keyword>
<dbReference type="Bgee" id="ENSELUG00000001293">
    <property type="expression patterns" value="Expressed in ovary and 13 other cell types or tissues"/>
</dbReference>
<dbReference type="Pfam" id="PF02207">
    <property type="entry name" value="zf-UBR"/>
    <property type="match status" value="1"/>
</dbReference>
<feature type="domain" description="UBR-type" evidence="6">
    <location>
        <begin position="80"/>
        <end position="152"/>
    </location>
</feature>
<keyword evidence="8" id="KW-1185">Reference proteome</keyword>
<dbReference type="PANTHER" id="PTHR13513:SF10">
    <property type="entry name" value="E3 UBIQUITIN-PROTEIN LIGASE UBR7"/>
    <property type="match status" value="1"/>
</dbReference>
<reference evidence="7" key="2">
    <citation type="submission" date="2020-02" db="EMBL/GenBank/DDBJ databases">
        <title>Esox lucius (northern pike) genome, fEsoLuc1, primary haplotype.</title>
        <authorList>
            <person name="Myers G."/>
            <person name="Karagic N."/>
            <person name="Meyer A."/>
            <person name="Pippel M."/>
            <person name="Reichard M."/>
            <person name="Winkler S."/>
            <person name="Tracey A."/>
            <person name="Sims Y."/>
            <person name="Howe K."/>
            <person name="Rhie A."/>
            <person name="Formenti G."/>
            <person name="Durbin R."/>
            <person name="Fedrigo O."/>
            <person name="Jarvis E.D."/>
        </authorList>
    </citation>
    <scope>NUCLEOTIDE SEQUENCE [LARGE SCALE GENOMIC DNA]</scope>
</reference>
<name>A0A3P8ZUS9_ESOLU</name>
<keyword evidence="2" id="KW-0863">Zinc-finger</keyword>
<accession>A0A3P8ZUS9</accession>
<evidence type="ECO:0000256" key="3">
    <source>
        <dbReference type="ARBA" id="ARBA00022833"/>
    </source>
</evidence>
<reference evidence="7" key="4">
    <citation type="submission" date="2025-09" db="UniProtKB">
        <authorList>
            <consortium name="Ensembl"/>
        </authorList>
    </citation>
    <scope>IDENTIFICATION</scope>
</reference>
<dbReference type="AlphaFoldDB" id="A0A3P8ZUS9"/>
<feature type="zinc finger region" description="UBR-type" evidence="4">
    <location>
        <begin position="80"/>
        <end position="152"/>
    </location>
</feature>
<dbReference type="InterPro" id="IPR047506">
    <property type="entry name" value="UBR7-like_UBR-box"/>
</dbReference>
<dbReference type="InterPro" id="IPR013083">
    <property type="entry name" value="Znf_RING/FYVE/PHD"/>
</dbReference>
<dbReference type="Gene3D" id="3.30.40.10">
    <property type="entry name" value="Zinc/RING finger domain, C3HC4 (zinc finger)"/>
    <property type="match status" value="1"/>
</dbReference>
<evidence type="ECO:0000313" key="7">
    <source>
        <dbReference type="Ensembl" id="ENSELUP00000032038.3"/>
    </source>
</evidence>
<dbReference type="PROSITE" id="PS51157">
    <property type="entry name" value="ZF_UBR"/>
    <property type="match status" value="1"/>
</dbReference>
<organism evidence="7 8">
    <name type="scientific">Esox lucius</name>
    <name type="common">Northern pike</name>
    <dbReference type="NCBI Taxonomy" id="8010"/>
    <lineage>
        <taxon>Eukaryota</taxon>
        <taxon>Metazoa</taxon>
        <taxon>Chordata</taxon>
        <taxon>Craniata</taxon>
        <taxon>Vertebrata</taxon>
        <taxon>Euteleostomi</taxon>
        <taxon>Actinopterygii</taxon>
        <taxon>Neopterygii</taxon>
        <taxon>Teleostei</taxon>
        <taxon>Protacanthopterygii</taxon>
        <taxon>Esociformes</taxon>
        <taxon>Esocidae</taxon>
        <taxon>Esox</taxon>
    </lineage>
</organism>
<proteinExistence type="predicted"/>
<dbReference type="Ensembl" id="ENSELUT00000004239.3">
    <property type="protein sequence ID" value="ENSELUP00000032038.3"/>
    <property type="gene ID" value="ENSELUG00000001293.3"/>
</dbReference>
<dbReference type="Proteomes" id="UP000265140">
    <property type="component" value="Chromosome 15"/>
</dbReference>
<keyword evidence="1" id="KW-0479">Metal-binding</keyword>
<dbReference type="InParanoid" id="A0A3P8ZUS9"/>
<dbReference type="GO" id="GO:0005737">
    <property type="term" value="C:cytoplasm"/>
    <property type="evidence" value="ECO:0007669"/>
    <property type="project" value="TreeGrafter"/>
</dbReference>
<protein>
    <recommendedName>
        <fullName evidence="6">UBR-type domain-containing protein</fullName>
    </recommendedName>
</protein>
<evidence type="ECO:0000256" key="5">
    <source>
        <dbReference type="SAM" id="MobiDB-lite"/>
    </source>
</evidence>
<dbReference type="GeneTree" id="ENSGT00390000017610"/>
<reference evidence="7" key="3">
    <citation type="submission" date="2025-08" db="UniProtKB">
        <authorList>
            <consortium name="Ensembl"/>
        </authorList>
    </citation>
    <scope>IDENTIFICATION</scope>
</reference>
<reference evidence="8" key="1">
    <citation type="journal article" date="2014" name="PLoS ONE">
        <title>The genome and linkage map of the northern pike (Esox lucius): conserved synteny revealed between the salmonid sister group and the Neoteleostei.</title>
        <authorList>
            <person name="Rondeau E.B."/>
            <person name="Minkley D.R."/>
            <person name="Leong J.S."/>
            <person name="Messmer A.M."/>
            <person name="Jantzen J.R."/>
            <person name="von Schalburg K.R."/>
            <person name="Lemon C."/>
            <person name="Bird N.H."/>
            <person name="Koop B.F."/>
        </authorList>
    </citation>
    <scope>NUCLEOTIDE SEQUENCE</scope>
</reference>
<dbReference type="SUPFAM" id="SSF57903">
    <property type="entry name" value="FYVE/PHD zinc finger"/>
    <property type="match status" value="1"/>
</dbReference>
<dbReference type="OrthoDB" id="10262564at2759"/>
<feature type="compositionally biased region" description="Polar residues" evidence="5">
    <location>
        <begin position="273"/>
        <end position="282"/>
    </location>
</feature>
<sequence length="447" mass="50989">MCYHRQCSTTSLFSATSQLRAFLLGVRENHNTTSKPICSVVDSRACFCFPDEVHTVTMKDILGDEELHEAYAVLAGSDPDNCSYPQGYVKRQAIFACNTCTPRGIEPAGLCLACTNHCHDGHDIFELYTKRNFRCDCGNGKFGEFKCQLNPDKDRQNIKNQYNHNFHGCYCTCDRPYPDTEDQVNEDMIQCIICEDWYHPRHLACVVEDSDELQEMVCETCMNKAPFLWTYAAHFADPPMVNVSPCKEEVEVNVQEDEEPFKKRTDEPCNNGDEGSSTSPSYHKQVGRSACKRTYLEMTGRPVKSPVKTVFCRLRELKTQGVERTREGAVFWPYHWRAKLCTCISCKRAYVEAGVQFLLDESDTVLAYENRGIIEEGSASFDSLLMSGLSALDRVQQLEIVYQFNEMQTELMAFLRQIADEGKVVTAEAIHQFFGELMSKKRRQMNS</sequence>
<dbReference type="InterPro" id="IPR011011">
    <property type="entry name" value="Znf_FYVE_PHD"/>
</dbReference>
<dbReference type="GO" id="GO:0008270">
    <property type="term" value="F:zinc ion binding"/>
    <property type="evidence" value="ECO:0007669"/>
    <property type="project" value="UniProtKB-KW"/>
</dbReference>
<dbReference type="PANTHER" id="PTHR13513">
    <property type="entry name" value="E3 UBIQUITIN-PROTEIN LIGASE UBR7"/>
    <property type="match status" value="1"/>
</dbReference>
<dbReference type="CDD" id="cd15542">
    <property type="entry name" value="PHD_UBR7"/>
    <property type="match status" value="1"/>
</dbReference>
<evidence type="ECO:0000256" key="2">
    <source>
        <dbReference type="ARBA" id="ARBA00022771"/>
    </source>
</evidence>
<dbReference type="CDD" id="cd19677">
    <property type="entry name" value="UBR-box_UBR7"/>
    <property type="match status" value="1"/>
</dbReference>
<dbReference type="OMA" id="CKKAYVA"/>
<dbReference type="InterPro" id="IPR003126">
    <property type="entry name" value="Znf_UBR"/>
</dbReference>
<dbReference type="SMART" id="SM00396">
    <property type="entry name" value="ZnF_UBR1"/>
    <property type="match status" value="1"/>
</dbReference>
<evidence type="ECO:0000256" key="4">
    <source>
        <dbReference type="PROSITE-ProRule" id="PRU00508"/>
    </source>
</evidence>